<evidence type="ECO:0000313" key="1">
    <source>
        <dbReference type="EMBL" id="PTM75862.1"/>
    </source>
</evidence>
<gene>
    <name evidence="1" type="ORF">C8J29_11082</name>
</gene>
<evidence type="ECO:0000313" key="2">
    <source>
        <dbReference type="Proteomes" id="UP000240800"/>
    </source>
</evidence>
<keyword evidence="2" id="KW-1185">Reference proteome</keyword>
<name>A0ABX5J2Q1_9RHOB</name>
<protein>
    <submittedName>
        <fullName evidence="1">Uncharacterized protein</fullName>
    </submittedName>
</protein>
<reference evidence="1 2" key="1">
    <citation type="submission" date="2018-04" db="EMBL/GenBank/DDBJ databases">
        <title>Genomic Encyclopedia of Type Strains, Phase III (KMG-III): the genomes of soil and plant-associated and newly described type strains.</title>
        <authorList>
            <person name="Whitman W."/>
        </authorList>
    </citation>
    <scope>NUCLEOTIDE SEQUENCE [LARGE SCALE GENOMIC DNA]</scope>
    <source>
        <strain evidence="1 2">JA192</strain>
    </source>
</reference>
<dbReference type="EMBL" id="PZZW01000010">
    <property type="protein sequence ID" value="PTM75862.1"/>
    <property type="molecule type" value="Genomic_DNA"/>
</dbReference>
<comment type="caution">
    <text evidence="1">The sequence shown here is derived from an EMBL/GenBank/DDBJ whole genome shotgun (WGS) entry which is preliminary data.</text>
</comment>
<dbReference type="Proteomes" id="UP000240800">
    <property type="component" value="Unassembled WGS sequence"/>
</dbReference>
<sequence>MTGETSFAEVAPLLVMAAGLELPQALLRQPGIVSFIARGAGPSAQDAGAAALEPFEDVADRAVKILGGAAAQRIGIPEIATEGHPAA</sequence>
<organism evidence="1 2">
    <name type="scientific">Cereibacter johrii</name>
    <dbReference type="NCBI Taxonomy" id="445629"/>
    <lineage>
        <taxon>Bacteria</taxon>
        <taxon>Pseudomonadati</taxon>
        <taxon>Pseudomonadota</taxon>
        <taxon>Alphaproteobacteria</taxon>
        <taxon>Rhodobacterales</taxon>
        <taxon>Paracoccaceae</taxon>
        <taxon>Cereibacter</taxon>
    </lineage>
</organism>
<accession>A0ABX5J2Q1</accession>
<proteinExistence type="predicted"/>
<dbReference type="RefSeq" id="WP_069331959.1">
    <property type="nucleotide sequence ID" value="NZ_MABH01000134.1"/>
</dbReference>